<organism evidence="2">
    <name type="scientific">uncultured Caudovirales phage</name>
    <dbReference type="NCBI Taxonomy" id="2100421"/>
    <lineage>
        <taxon>Viruses</taxon>
        <taxon>Duplodnaviria</taxon>
        <taxon>Heunggongvirae</taxon>
        <taxon>Uroviricota</taxon>
        <taxon>Caudoviricetes</taxon>
        <taxon>Peduoviridae</taxon>
        <taxon>Maltschvirus</taxon>
        <taxon>Maltschvirus maltsch</taxon>
    </lineage>
</organism>
<dbReference type="Pfam" id="PF08241">
    <property type="entry name" value="Methyltransf_11"/>
    <property type="match status" value="1"/>
</dbReference>
<evidence type="ECO:0000259" key="1">
    <source>
        <dbReference type="Pfam" id="PF08241"/>
    </source>
</evidence>
<dbReference type="SUPFAM" id="SSF53335">
    <property type="entry name" value="S-adenosyl-L-methionine-dependent methyltransferases"/>
    <property type="match status" value="1"/>
</dbReference>
<dbReference type="GO" id="GO:0008757">
    <property type="term" value="F:S-adenosylmethionine-dependent methyltransferase activity"/>
    <property type="evidence" value="ECO:0007669"/>
    <property type="project" value="InterPro"/>
</dbReference>
<reference evidence="2" key="1">
    <citation type="submission" date="2020-05" db="EMBL/GenBank/DDBJ databases">
        <authorList>
            <person name="Chiriac C."/>
            <person name="Salcher M."/>
            <person name="Ghai R."/>
            <person name="Kavagutti S V."/>
        </authorList>
    </citation>
    <scope>NUCLEOTIDE SEQUENCE</scope>
</reference>
<name>A0A6J7WUB5_9CAUD</name>
<dbReference type="InterPro" id="IPR029063">
    <property type="entry name" value="SAM-dependent_MTases_sf"/>
</dbReference>
<feature type="domain" description="Methyltransferase type 11" evidence="1">
    <location>
        <begin position="47"/>
        <end position="112"/>
    </location>
</feature>
<dbReference type="Gene3D" id="3.40.50.150">
    <property type="entry name" value="Vaccinia Virus protein VP39"/>
    <property type="match status" value="1"/>
</dbReference>
<dbReference type="CDD" id="cd02440">
    <property type="entry name" value="AdoMet_MTases"/>
    <property type="match status" value="1"/>
</dbReference>
<proteinExistence type="predicted"/>
<dbReference type="EMBL" id="LR798287">
    <property type="protein sequence ID" value="CAB5221571.1"/>
    <property type="molecule type" value="Genomic_DNA"/>
</dbReference>
<sequence>MNVTYTFMTAVQPPTTPPHLGGHYGGTAMPLATLDYIFEKYNIKSVIDIGCGPGGTVEYANYKGIYSIGIDGDPAVQGPDYIKYHDYTLGELPIDMYFDLAYSTEFLEHVEEKYIPYYITTFQKAQYVLCTGAFPGQGGHHHVNEQESQYWIDKFTQYGFTFLPDDLELIRQTSNDKLINRNGLFFKNNKTITSTTTKPFAVDYEKLKAAANHHYDANGKDVVGYERWK</sequence>
<protein>
    <submittedName>
        <fullName evidence="2">AdoMet_MTases domain containing protein</fullName>
    </submittedName>
</protein>
<gene>
    <name evidence="2" type="ORF">UFOVP245_191</name>
</gene>
<dbReference type="InterPro" id="IPR013216">
    <property type="entry name" value="Methyltransf_11"/>
</dbReference>
<evidence type="ECO:0000313" key="2">
    <source>
        <dbReference type="EMBL" id="CAB5221571.1"/>
    </source>
</evidence>
<accession>A0A6J7WUB5</accession>